<dbReference type="AlphaFoldDB" id="A0A6G9ZZT9"/>
<name>A0A6G9ZZT9_LYSSH</name>
<geneLocation type="plasmid" evidence="1">
    <name>pSSII-1</name>
</geneLocation>
<reference evidence="1" key="1">
    <citation type="submission" date="2020-02" db="EMBL/GenBank/DDBJ databases">
        <authorList>
            <person name="Hu X."/>
            <person name="Yuan Z."/>
            <person name="Cheng J."/>
            <person name="Geng P."/>
        </authorList>
    </citation>
    <scope>NUCLEOTIDE SEQUENCE</scope>
    <source>
        <strain evidence="1">SSII-1</strain>
        <plasmid evidence="1">pSSII-1</plasmid>
    </source>
</reference>
<proteinExistence type="predicted"/>
<organism evidence="1">
    <name type="scientific">Lysinibacillus sphaericus</name>
    <name type="common">Bacillus sphaericus</name>
    <dbReference type="NCBI Taxonomy" id="1421"/>
    <lineage>
        <taxon>Bacteria</taxon>
        <taxon>Bacillati</taxon>
        <taxon>Bacillota</taxon>
        <taxon>Bacilli</taxon>
        <taxon>Bacillales</taxon>
        <taxon>Bacillaceae</taxon>
        <taxon>Lysinibacillus</taxon>
    </lineage>
</organism>
<dbReference type="EMBL" id="MT075580">
    <property type="protein sequence ID" value="QIS31238.1"/>
    <property type="molecule type" value="Genomic_DNA"/>
</dbReference>
<evidence type="ECO:0000313" key="1">
    <source>
        <dbReference type="EMBL" id="QIS31238.1"/>
    </source>
</evidence>
<protein>
    <submittedName>
        <fullName evidence="1">Uncharacterized protein</fullName>
    </submittedName>
</protein>
<accession>A0A6G9ZZT9</accession>
<dbReference type="RefSeq" id="WP_031417319.1">
    <property type="nucleotide sequence ID" value="NZ_CP064071.1"/>
</dbReference>
<sequence length="289" mass="33996">MQLRLFDISSFTTNTIEPAVSLTLLEKLEQVEMTTETRISSQDNEHCIQQEKLYKGAFTLLKNTLDAFEAYYELQVNDFNLDYSKRGYIDSHDDIRHIKTRIDSNYEKFVSRMVSYFEKEYTVTLDANCIIEKYTPESIDYSKVVEEIFEQLGGLNFSEKAEQELIANSRSLVRNKSNIKITKSKITIAYLVNWSTGWNGKYRLGYSNNNIEKLFEALSHFQNKETKMLEPFKVHFELLKKGEEEYDIFKKYDYSLSKVAGIRFYKNLKVEIFFKSNEDADTFNSSYLL</sequence>
<keyword evidence="1" id="KW-0614">Plasmid</keyword>